<protein>
    <submittedName>
        <fullName evidence="2">Uncharacterized protein</fullName>
    </submittedName>
</protein>
<accession>Q3TRT8</accession>
<name>Q3TRT8_MOUSE</name>
<evidence type="ECO:0000313" key="2">
    <source>
        <dbReference type="EMBL" id="BAE36939.1"/>
    </source>
</evidence>
<reference evidence="2" key="1">
    <citation type="journal article" date="1999" name="Methods Enzymol.">
        <title>High-efficiency full-length cDNA cloning.</title>
        <authorList>
            <person name="Carninci P."/>
            <person name="Hayashizaki Y."/>
        </authorList>
    </citation>
    <scope>NUCLEOTIDE SEQUENCE</scope>
    <source>
        <strain evidence="2">C57BL/6J</strain>
        <tissue evidence="2">Embryonic body between diaphragm region and neck</tissue>
    </source>
</reference>
<dbReference type="AlphaFoldDB" id="Q3TRT8"/>
<reference evidence="2" key="6">
    <citation type="submission" date="2004-04" db="EMBL/GenBank/DDBJ databases">
        <authorList>
            <person name="Arakawa T."/>
            <person name="Carninci P."/>
            <person name="Fukuda S."/>
            <person name="Hashizume W."/>
            <person name="Hayashida K."/>
            <person name="Hori F."/>
            <person name="Iida J."/>
            <person name="Imamura K."/>
            <person name="Imotani K."/>
            <person name="Itoh M."/>
            <person name="Kanagawa S."/>
            <person name="Kawai J."/>
            <person name="Kojima M."/>
            <person name="Konno H."/>
            <person name="Murata M."/>
            <person name="Nakamura M."/>
            <person name="Ninomiya N."/>
            <person name="Nishiyori H."/>
            <person name="Nomura K."/>
            <person name="Ohno M."/>
            <person name="Sakazume N."/>
            <person name="Sano H."/>
            <person name="Sasaki D."/>
            <person name="Shibata K."/>
            <person name="Shiraki T."/>
            <person name="Tagami M."/>
            <person name="Tagami Y."/>
            <person name="Waki K."/>
            <person name="Watahiki A."/>
            <person name="Muramatsu M."/>
            <person name="Hayashizaki Y."/>
        </authorList>
    </citation>
    <scope>NUCLEOTIDE SEQUENCE</scope>
    <source>
        <strain evidence="2">C57BL/6J</strain>
        <tissue evidence="2">Embryonic body between diaphragm region and neck</tissue>
    </source>
</reference>
<feature type="compositionally biased region" description="Basic and acidic residues" evidence="1">
    <location>
        <begin position="109"/>
        <end position="120"/>
    </location>
</feature>
<feature type="non-terminal residue" evidence="2">
    <location>
        <position position="1"/>
    </location>
</feature>
<gene>
    <name evidence="3" type="primary">Reno1</name>
    <name evidence="3" type="synonym">2810410L24Rik</name>
</gene>
<reference evidence="2" key="3">
    <citation type="journal article" date="2000" name="Genome Res.">
        <title>RIKEN integrated sequence analysis (RISA) system--384-format sequencing pipeline with 384 multicapillary sequencer.</title>
        <authorList>
            <person name="Shibata K."/>
            <person name="Itoh M."/>
            <person name="Aizawa K."/>
            <person name="Nagaoka S."/>
            <person name="Sasaki N."/>
            <person name="Carninci P."/>
            <person name="Konno H."/>
            <person name="Akiyama J."/>
            <person name="Nishi K."/>
            <person name="Kitsunai T."/>
            <person name="Tashiro H."/>
            <person name="Itoh M."/>
            <person name="Sumi N."/>
            <person name="Ishii Y."/>
            <person name="Nakamura S."/>
            <person name="Hazama M."/>
            <person name="Nishine T."/>
            <person name="Harada A."/>
            <person name="Yamamoto R."/>
            <person name="Matsumoto H."/>
            <person name="Sakaguchi S."/>
            <person name="Ikegami T."/>
            <person name="Kashiwagi K."/>
            <person name="Fujiwake S."/>
            <person name="Inoue K."/>
            <person name="Togawa Y."/>
            <person name="Izawa M."/>
            <person name="Ohara E."/>
            <person name="Watahiki M."/>
            <person name="Yoneda Y."/>
            <person name="Ishikawa T."/>
            <person name="Ozawa K."/>
            <person name="Tanaka T."/>
            <person name="Matsuura S."/>
            <person name="Kawai J."/>
            <person name="Okazaki Y."/>
            <person name="Muramatsu M."/>
            <person name="Inoue Y."/>
            <person name="Kira A."/>
            <person name="Hayashizaki Y."/>
        </authorList>
    </citation>
    <scope>NUCLEOTIDE SEQUENCE</scope>
    <source>
        <strain evidence="2">C57BL/6J</strain>
        <tissue evidence="2">Embryonic body between diaphragm region and neck</tissue>
    </source>
</reference>
<organism evidence="2">
    <name type="scientific">Mus musculus</name>
    <name type="common">Mouse</name>
    <dbReference type="NCBI Taxonomy" id="10090"/>
    <lineage>
        <taxon>Eukaryota</taxon>
        <taxon>Metazoa</taxon>
        <taxon>Chordata</taxon>
        <taxon>Craniata</taxon>
        <taxon>Vertebrata</taxon>
        <taxon>Euteleostomi</taxon>
        <taxon>Mammalia</taxon>
        <taxon>Eutheria</taxon>
        <taxon>Euarchontoglires</taxon>
        <taxon>Glires</taxon>
        <taxon>Rodentia</taxon>
        <taxon>Myomorpha</taxon>
        <taxon>Muroidea</taxon>
        <taxon>Muridae</taxon>
        <taxon>Murinae</taxon>
        <taxon>Mus</taxon>
        <taxon>Mus</taxon>
    </lineage>
</organism>
<reference evidence="2" key="4">
    <citation type="journal article" date="2001" name="Nature">
        <title>Functional annotation of a full-length mouse cDNA collection.</title>
        <authorList>
            <consortium name="The RIKEN Genome Exploration Research Group Phase II Team and the FANTOM Consortium"/>
        </authorList>
    </citation>
    <scope>NUCLEOTIDE SEQUENCE</scope>
    <source>
        <strain evidence="2">C57BL/6J</strain>
        <tissue evidence="2">Embryonic body between diaphragm region and neck</tissue>
    </source>
</reference>
<reference evidence="2" key="8">
    <citation type="journal article" date="2005" name="Science">
        <title>Antisense Transcription in the Mammalian Transcriptome.</title>
        <authorList>
            <consortium name="RIKEN Genome Exploration Research Group and Genome Science Group (Genome Network Project Core Group) and the FANTOM Consortium"/>
        </authorList>
    </citation>
    <scope>NUCLEOTIDE SEQUENCE</scope>
    <source>
        <strain evidence="2">C57BL/6J</strain>
        <tissue evidence="2">Embryonic body between diaphragm region and neck</tissue>
    </source>
</reference>
<dbReference type="MGI" id="MGI:1923627">
    <property type="gene designation" value="Reno1"/>
</dbReference>
<proteinExistence type="evidence at transcript level"/>
<feature type="region of interest" description="Disordered" evidence="1">
    <location>
        <begin position="69"/>
        <end position="120"/>
    </location>
</feature>
<evidence type="ECO:0000313" key="3">
    <source>
        <dbReference type="MGI" id="MGI:1923627"/>
    </source>
</evidence>
<sequence length="120" mass="12801">KGSFLDCGCSLLFPEGSEFVPFSRLGTWTRRSLDAEGRAGTGSWCASRSPASRPPHSLLIQRTRETLRADGGLDVGAGPGAKKRIPFPERRAGYPAPASWRISSAEVDQPGREGGMEGQA</sequence>
<reference evidence="2" key="5">
    <citation type="journal article" date="2002" name="Nature">
        <title>Analysis of the mouse transcriptome based on functional annotation of 60,770 full-length cDNAs.</title>
        <authorList>
            <consortium name="The FANTOM Consortium and the RIKEN Genome Exploration Research Group Phase I and II Team"/>
        </authorList>
    </citation>
    <scope>NUCLEOTIDE SEQUENCE</scope>
    <source>
        <strain evidence="2">C57BL/6J</strain>
        <tissue evidence="2">Embryonic body between diaphragm region and neck</tissue>
    </source>
</reference>
<dbReference type="AGR" id="MGI:1923627"/>
<reference evidence="2" key="2">
    <citation type="journal article" date="2000" name="Genome Res.">
        <title>Normalization and subtraction of cap-trapper-selected cDNAs to prepare full-length cDNA libraries for rapid discovery of new genes.</title>
        <authorList>
            <person name="Carninci P."/>
            <person name="Shibata Y."/>
            <person name="Hayatsu N."/>
            <person name="Sugahara Y."/>
            <person name="Shibata K."/>
            <person name="Itoh M."/>
            <person name="Konno H."/>
            <person name="Okazaki Y."/>
            <person name="Muramatsu M."/>
            <person name="Hayashizaki Y."/>
        </authorList>
    </citation>
    <scope>NUCLEOTIDE SEQUENCE</scope>
    <source>
        <strain evidence="2">C57BL/6J</strain>
        <tissue evidence="2">Embryonic body between diaphragm region and neck</tissue>
    </source>
</reference>
<reference evidence="2" key="7">
    <citation type="journal article" date="2005" name="Science">
        <title>The Transcriptional Landscape of the Mammalian Genome.</title>
        <authorList>
            <consortium name="The FANTOM Consortium"/>
            <consortium name="Riken Genome Exploration Research Group and Genome Science Group (Genome Network Project Core Group)"/>
        </authorList>
    </citation>
    <scope>NUCLEOTIDE SEQUENCE</scope>
    <source>
        <strain evidence="2">C57BL/6J</strain>
        <tissue evidence="2">Embryonic body between diaphragm region and neck</tissue>
    </source>
</reference>
<dbReference type="EMBL" id="AK162474">
    <property type="protein sequence ID" value="BAE36939.1"/>
    <property type="molecule type" value="mRNA"/>
</dbReference>
<evidence type="ECO:0000256" key="1">
    <source>
        <dbReference type="SAM" id="MobiDB-lite"/>
    </source>
</evidence>